<dbReference type="Pfam" id="PF22640">
    <property type="entry name" value="ManC_GMP_beta-helix"/>
    <property type="match status" value="1"/>
</dbReference>
<reference evidence="4 5" key="1">
    <citation type="journal article" date="2015" name="Nature">
        <title>rRNA introns, odd ribosomes, and small enigmatic genomes across a large radiation of phyla.</title>
        <authorList>
            <person name="Brown C.T."/>
            <person name="Hug L.A."/>
            <person name="Thomas B.C."/>
            <person name="Sharon I."/>
            <person name="Castelle C.J."/>
            <person name="Singh A."/>
            <person name="Wilkins M.J."/>
            <person name="Williams K.H."/>
            <person name="Banfield J.F."/>
        </authorList>
    </citation>
    <scope>NUCLEOTIDE SEQUENCE [LARGE SCALE GENOMIC DNA]</scope>
</reference>
<dbReference type="InterPro" id="IPR049577">
    <property type="entry name" value="GMPP_N"/>
</dbReference>
<feature type="domain" description="Glycosyltransferase 2-like" evidence="2">
    <location>
        <begin position="353"/>
        <end position="490"/>
    </location>
</feature>
<dbReference type="Pfam" id="PF00483">
    <property type="entry name" value="NTP_transferase"/>
    <property type="match status" value="1"/>
</dbReference>
<comment type="caution">
    <text evidence="4">The sequence shown here is derived from an EMBL/GenBank/DDBJ whole genome shotgun (WGS) entry which is preliminary data.</text>
</comment>
<dbReference type="Proteomes" id="UP000033901">
    <property type="component" value="Unassembled WGS sequence"/>
</dbReference>
<gene>
    <name evidence="4" type="ORF">UW61_C0003G0004</name>
</gene>
<dbReference type="EMBL" id="LCIZ01000003">
    <property type="protein sequence ID" value="KKT67795.1"/>
    <property type="molecule type" value="Genomic_DNA"/>
</dbReference>
<protein>
    <submittedName>
        <fullName evidence="4">Mannose-1-phosphate guanylyltransferase/mannose-6-phosphate isomerase</fullName>
    </submittedName>
</protein>
<evidence type="ECO:0000259" key="2">
    <source>
        <dbReference type="Pfam" id="PF00535"/>
    </source>
</evidence>
<dbReference type="GO" id="GO:0016853">
    <property type="term" value="F:isomerase activity"/>
    <property type="evidence" value="ECO:0007669"/>
    <property type="project" value="UniProtKB-KW"/>
</dbReference>
<dbReference type="AlphaFoldDB" id="A0A0G1J954"/>
<evidence type="ECO:0000259" key="3">
    <source>
        <dbReference type="Pfam" id="PF22640"/>
    </source>
</evidence>
<dbReference type="InterPro" id="IPR005835">
    <property type="entry name" value="NTP_transferase_dom"/>
</dbReference>
<feature type="domain" description="MannoseP isomerase/GMP-like beta-helix" evidence="3">
    <location>
        <begin position="284"/>
        <end position="333"/>
    </location>
</feature>
<name>A0A0G1J954_9BACT</name>
<dbReference type="CDD" id="cd06433">
    <property type="entry name" value="GT_2_WfgS_like"/>
    <property type="match status" value="1"/>
</dbReference>
<keyword evidence="4" id="KW-0548">Nucleotidyltransferase</keyword>
<dbReference type="SUPFAM" id="SSF53448">
    <property type="entry name" value="Nucleotide-diphospho-sugar transferases"/>
    <property type="match status" value="2"/>
</dbReference>
<proteinExistence type="predicted"/>
<dbReference type="CDD" id="cd02509">
    <property type="entry name" value="GDP-M1P_Guanylyltransferase"/>
    <property type="match status" value="1"/>
</dbReference>
<dbReference type="Gene3D" id="3.90.550.10">
    <property type="entry name" value="Spore Coat Polysaccharide Biosynthesis Protein SpsA, Chain A"/>
    <property type="match status" value="2"/>
</dbReference>
<organism evidence="4 5">
    <name type="scientific">Candidatus Curtissbacteria bacterium GW2011_GWC1_44_33</name>
    <dbReference type="NCBI Taxonomy" id="1618413"/>
    <lineage>
        <taxon>Bacteria</taxon>
        <taxon>Candidatus Curtissiibacteriota</taxon>
    </lineage>
</organism>
<dbReference type="InterPro" id="IPR054566">
    <property type="entry name" value="ManC/GMP-like_b-helix"/>
</dbReference>
<dbReference type="PANTHER" id="PTHR46390">
    <property type="entry name" value="MANNOSE-1-PHOSPHATE GUANYLYLTRANSFERASE"/>
    <property type="match status" value="1"/>
</dbReference>
<dbReference type="PATRIC" id="fig|1618413.3.peg.34"/>
<dbReference type="PANTHER" id="PTHR46390:SF1">
    <property type="entry name" value="MANNOSE-1-PHOSPHATE GUANYLYLTRANSFERASE"/>
    <property type="match status" value="1"/>
</dbReference>
<dbReference type="Pfam" id="PF00535">
    <property type="entry name" value="Glycos_transf_2"/>
    <property type="match status" value="1"/>
</dbReference>
<feature type="domain" description="Nucleotidyl transferase" evidence="1">
    <location>
        <begin position="6"/>
        <end position="275"/>
    </location>
</feature>
<dbReference type="GO" id="GO:0004475">
    <property type="term" value="F:mannose-1-phosphate guanylyltransferase (GTP) activity"/>
    <property type="evidence" value="ECO:0007669"/>
    <property type="project" value="InterPro"/>
</dbReference>
<dbReference type="GO" id="GO:0009298">
    <property type="term" value="P:GDP-mannose biosynthetic process"/>
    <property type="evidence" value="ECO:0007669"/>
    <property type="project" value="TreeGrafter"/>
</dbReference>
<accession>A0A0G1J954</accession>
<sequence length="601" mass="68350">MKNLYGLILAGGSGTRLWPISRDYYPKQFLKLTGDETLIQQTFLRLKSLIPPEKIYLTTNRIFVDEIINQLKKYGFHKNNVIIQPADKNTGPAIAQATAKIHEKDKSAIIVNCPSDHIIKPKDKFFSSLKIGYKLSQKGYLVTLGIKPTTANTEYGYIFPNKSVVEIIKGQKTYKAGKFIEKPKSNKARSLIKNGSLWNSGIFIWQAKTILDEYKKIKKIVYNSIDSNKKYFSLKPSAIDTDILEISDKVWVVPSNFTWSDIGSWKALYELLDKDSEGNILNKRVVSLNSKGSLIYGTEDRTVAAINLKDLIIIDTKDSILIANRENVHEIKAALQIAKTKGLGEETQKPLVSIITPVLNGKDFIGNSMLSVFNQNYKNIEYIVIDGGSTDGTLRIINKYRYKIEHFLSKPGASNFEMINKGIEQANGEIIGILDTNNSYIDNEVIASVVRNLNKSSSKVCWGDVVYTKSKLDNRVAMYWKSSNYKKGLFKTGWFPPFPALFVKKSIYKRHGGFNTKFQIAADYELMLRLLEKKNIKSSYIPQILTKMTGKGLTVKSILDRITGNIETYQSWKENKLKIKPTFLFLKYFNRVHQIFKKNDL</sequence>
<evidence type="ECO:0000313" key="4">
    <source>
        <dbReference type="EMBL" id="KKT67795.1"/>
    </source>
</evidence>
<keyword evidence="4" id="KW-0808">Transferase</keyword>
<dbReference type="SUPFAM" id="SSF159283">
    <property type="entry name" value="Guanosine diphospho-D-mannose pyrophosphorylase/mannose-6-phosphate isomerase linker domain"/>
    <property type="match status" value="1"/>
</dbReference>
<evidence type="ECO:0000313" key="5">
    <source>
        <dbReference type="Proteomes" id="UP000033901"/>
    </source>
</evidence>
<keyword evidence="4" id="KW-0413">Isomerase</keyword>
<evidence type="ECO:0000259" key="1">
    <source>
        <dbReference type="Pfam" id="PF00483"/>
    </source>
</evidence>
<dbReference type="InterPro" id="IPR051161">
    <property type="entry name" value="Mannose-6P_isomerase_type2"/>
</dbReference>
<dbReference type="InterPro" id="IPR029044">
    <property type="entry name" value="Nucleotide-diphossugar_trans"/>
</dbReference>
<dbReference type="InterPro" id="IPR001173">
    <property type="entry name" value="Glyco_trans_2-like"/>
</dbReference>